<dbReference type="Proteomes" id="UP000677228">
    <property type="component" value="Unassembled WGS sequence"/>
</dbReference>
<evidence type="ECO:0000259" key="2">
    <source>
        <dbReference type="Pfam" id="PF10291"/>
    </source>
</evidence>
<name>A0A8S2U2N3_9BILA</name>
<sequence>QRSINQNQQHQINDLQKQKDNWSLISSDAESSTNNSEKLLISSLSVEKRSTPISDSNRLAESLRNVWKTSLSPVTKKLQRNNKPIIHLEQEQKQCDMNQLYQQIEDAFISPEIKHCIKKHNPSKVSLGFIHISETQSIEQSAMIVSNSNIENITKDSAQDSKFNKIKEETYVNQHQQHEKPLVSSSSISLNSFHSACESPTDYLLTTINNNLKSTVLFEQKQNYVSLNELNNVAELMLGSKLVKNQFENSYANTEIISLPPPHLLPPNHINLWPRKRQEKPTPTMSTALPSSSVSSMSSTNGRMTPLTLTNSMGMSTSFQFGTNNSLSSSVNGSSSPLTIGSTDNIPIAMAYQEMIHAMMNGEDETKWKIRIQGDMLVSFPAAILHLLSAPVSQLSPLEFRLRNLDKVENIIANPQLVS</sequence>
<organism evidence="4 5">
    <name type="scientific">Didymodactylos carnosus</name>
    <dbReference type="NCBI Taxonomy" id="1234261"/>
    <lineage>
        <taxon>Eukaryota</taxon>
        <taxon>Metazoa</taxon>
        <taxon>Spiralia</taxon>
        <taxon>Gnathifera</taxon>
        <taxon>Rotifera</taxon>
        <taxon>Eurotatoria</taxon>
        <taxon>Bdelloidea</taxon>
        <taxon>Philodinida</taxon>
        <taxon>Philodinidae</taxon>
        <taxon>Didymodactylos</taxon>
    </lineage>
</organism>
<feature type="compositionally biased region" description="Polar residues" evidence="1">
    <location>
        <begin position="281"/>
        <end position="290"/>
    </location>
</feature>
<dbReference type="AlphaFoldDB" id="A0A8S2U2N3"/>
<feature type="region of interest" description="Disordered" evidence="1">
    <location>
        <begin position="278"/>
        <end position="301"/>
    </location>
</feature>
<reference evidence="4" key="1">
    <citation type="submission" date="2021-02" db="EMBL/GenBank/DDBJ databases">
        <authorList>
            <person name="Nowell W R."/>
        </authorList>
    </citation>
    <scope>NUCLEOTIDE SEQUENCE</scope>
</reference>
<dbReference type="InterPro" id="IPR018808">
    <property type="entry name" value="Muniscin_C"/>
</dbReference>
<dbReference type="Pfam" id="PF10291">
    <property type="entry name" value="muHD"/>
    <property type="match status" value="1"/>
</dbReference>
<feature type="non-terminal residue" evidence="4">
    <location>
        <position position="419"/>
    </location>
</feature>
<gene>
    <name evidence="3" type="ORF">OVA965_LOCUS38400</name>
    <name evidence="4" type="ORF">TMI583_LOCUS39580</name>
</gene>
<proteinExistence type="predicted"/>
<feature type="non-terminal residue" evidence="4">
    <location>
        <position position="1"/>
    </location>
</feature>
<dbReference type="EMBL" id="CAJOBA010060109">
    <property type="protein sequence ID" value="CAF4321113.1"/>
    <property type="molecule type" value="Genomic_DNA"/>
</dbReference>
<evidence type="ECO:0000313" key="5">
    <source>
        <dbReference type="Proteomes" id="UP000682733"/>
    </source>
</evidence>
<evidence type="ECO:0000313" key="3">
    <source>
        <dbReference type="EMBL" id="CAF1533867.1"/>
    </source>
</evidence>
<dbReference type="EMBL" id="CAJNOK010037849">
    <property type="protein sequence ID" value="CAF1533867.1"/>
    <property type="molecule type" value="Genomic_DNA"/>
</dbReference>
<protein>
    <recommendedName>
        <fullName evidence="2">Muniscin C-terminal domain-containing protein</fullName>
    </recommendedName>
</protein>
<comment type="caution">
    <text evidence="4">The sequence shown here is derived from an EMBL/GenBank/DDBJ whole genome shotgun (WGS) entry which is preliminary data.</text>
</comment>
<dbReference type="Proteomes" id="UP000682733">
    <property type="component" value="Unassembled WGS sequence"/>
</dbReference>
<evidence type="ECO:0000256" key="1">
    <source>
        <dbReference type="SAM" id="MobiDB-lite"/>
    </source>
</evidence>
<feature type="domain" description="Muniscin C-terminal" evidence="2">
    <location>
        <begin position="346"/>
        <end position="418"/>
    </location>
</feature>
<evidence type="ECO:0000313" key="4">
    <source>
        <dbReference type="EMBL" id="CAF4321113.1"/>
    </source>
</evidence>
<accession>A0A8S2U2N3</accession>